<comment type="caution">
    <text evidence="1">The sequence shown here is derived from an EMBL/GenBank/DDBJ whole genome shotgun (WGS) entry which is preliminary data.</text>
</comment>
<gene>
    <name evidence="1" type="ORF">WQE_48463</name>
</gene>
<keyword evidence="2" id="KW-1185">Reference proteome</keyword>
<proteinExistence type="predicted"/>
<evidence type="ECO:0000313" key="2">
    <source>
        <dbReference type="Proteomes" id="UP000004980"/>
    </source>
</evidence>
<dbReference type="EMBL" id="AKAU01000302">
    <property type="protein sequence ID" value="EIM93615.1"/>
    <property type="molecule type" value="Genomic_DNA"/>
</dbReference>
<sequence>MSAKCCRIGPKLDKKVCVRSGFAEATHASLAFARRLMTVFRPVIDPRAGFDEDVFDVRQCGNPGFRGRIAA</sequence>
<organism evidence="1 2">
    <name type="scientific">Paraburkholderia hospita</name>
    <dbReference type="NCBI Taxonomy" id="169430"/>
    <lineage>
        <taxon>Bacteria</taxon>
        <taxon>Pseudomonadati</taxon>
        <taxon>Pseudomonadota</taxon>
        <taxon>Betaproteobacteria</taxon>
        <taxon>Burkholderiales</taxon>
        <taxon>Burkholderiaceae</taxon>
        <taxon>Paraburkholderia</taxon>
    </lineage>
</organism>
<dbReference type="Proteomes" id="UP000004980">
    <property type="component" value="Unassembled WGS sequence"/>
</dbReference>
<evidence type="ECO:0000313" key="1">
    <source>
        <dbReference type="EMBL" id="EIM93615.1"/>
    </source>
</evidence>
<protein>
    <submittedName>
        <fullName evidence="1">Uncharacterized protein</fullName>
    </submittedName>
</protein>
<accession>A0ABN0F4T0</accession>
<reference evidence="1 2" key="1">
    <citation type="journal article" date="2012" name="J. Bacteriol.">
        <title>Draft Genome Sequence of the Soil Bacterium Burkholderia terrae Strain BS001, Which Interacts with Fungal Surface Structures.</title>
        <authorList>
            <person name="Nazir R."/>
            <person name="Hansen M.A."/>
            <person name="Sorensen S."/>
            <person name="van Elsas J.D."/>
        </authorList>
    </citation>
    <scope>NUCLEOTIDE SEQUENCE [LARGE SCALE GENOMIC DNA]</scope>
    <source>
        <strain evidence="1 2">BS001</strain>
    </source>
</reference>
<name>A0ABN0F4T0_9BURK</name>